<name>A0ABU4JT48_9CLOT</name>
<keyword evidence="17" id="KW-1185">Reference proteome</keyword>
<comment type="cofactor">
    <cofactor evidence="1">
        <name>K(+)</name>
        <dbReference type="ChEBI" id="CHEBI:29103"/>
    </cofactor>
</comment>
<evidence type="ECO:0000256" key="12">
    <source>
        <dbReference type="ARBA" id="ARBA00023152"/>
    </source>
</evidence>
<dbReference type="InterPro" id="IPR040442">
    <property type="entry name" value="Pyrv_kinase-like_dom_sf"/>
</dbReference>
<sequence length="339" mass="39011">MHIVCSIGSWVNSIEDVDKLVEAGMTVPRFNFSHIDYEKSEKLISEIKKKYPEMPIFQDLQGNKLRVSKLFRNQIKVNEGDIVYFCTEELYKKYQRTDKYTLIPVAYEGEFKDLQKARTIYMKDATMEFTVLGRNENAIKVQVKKGGMVRGEKGINAPGMDRSKLGLTEKDKNDIKWGLDRGIDIICLSYVTSDDSIKELKSFIKDYQKYNKDIKMPIIWAKIECRDAVENFDKIVKVSDGIMIGRGDLLAELELHEIPLAQDKIVTKMKKSVKELIIATYVLDSLKKGSMPTINEVNDIYNFMKNKVNGFMLSGEVTISRTPIENIKLLKDLVTRFEN</sequence>
<protein>
    <recommendedName>
        <fullName evidence="5 14">Pyruvate kinase</fullName>
        <ecNumber evidence="4 14">2.7.1.40</ecNumber>
    </recommendedName>
</protein>
<evidence type="ECO:0000256" key="14">
    <source>
        <dbReference type="RuleBase" id="RU000504"/>
    </source>
</evidence>
<dbReference type="Gene3D" id="3.20.20.60">
    <property type="entry name" value="Phosphoenolpyruvate-binding domains"/>
    <property type="match status" value="1"/>
</dbReference>
<dbReference type="InterPro" id="IPR015806">
    <property type="entry name" value="Pyrv_Knase_insert_dom_sf"/>
</dbReference>
<dbReference type="InterPro" id="IPR015813">
    <property type="entry name" value="Pyrv/PenolPyrv_kinase-like_dom"/>
</dbReference>
<dbReference type="SUPFAM" id="SSF51621">
    <property type="entry name" value="Phosphoenolpyruvate/pyruvate domain"/>
    <property type="match status" value="1"/>
</dbReference>
<evidence type="ECO:0000256" key="4">
    <source>
        <dbReference type="ARBA" id="ARBA00012142"/>
    </source>
</evidence>
<dbReference type="Pfam" id="PF00224">
    <property type="entry name" value="PK"/>
    <property type="match status" value="1"/>
</dbReference>
<dbReference type="SUPFAM" id="SSF50800">
    <property type="entry name" value="PK beta-barrel domain-like"/>
    <property type="match status" value="1"/>
</dbReference>
<evidence type="ECO:0000259" key="15">
    <source>
        <dbReference type="Pfam" id="PF00224"/>
    </source>
</evidence>
<dbReference type="EMBL" id="JARUJP010000009">
    <property type="protein sequence ID" value="MDW8801332.1"/>
    <property type="molecule type" value="Genomic_DNA"/>
</dbReference>
<dbReference type="PANTHER" id="PTHR11817">
    <property type="entry name" value="PYRUVATE KINASE"/>
    <property type="match status" value="1"/>
</dbReference>
<evidence type="ECO:0000256" key="5">
    <source>
        <dbReference type="ARBA" id="ARBA00018587"/>
    </source>
</evidence>
<keyword evidence="7" id="KW-0479">Metal-binding</keyword>
<evidence type="ECO:0000256" key="3">
    <source>
        <dbReference type="ARBA" id="ARBA00008663"/>
    </source>
</evidence>
<evidence type="ECO:0000256" key="8">
    <source>
        <dbReference type="ARBA" id="ARBA00022741"/>
    </source>
</evidence>
<reference evidence="16 17" key="1">
    <citation type="submission" date="2023-04" db="EMBL/GenBank/DDBJ databases">
        <title>Clostridium tannerae sp. nov., isolated from the fecal material of an alpaca.</title>
        <authorList>
            <person name="Miller S."/>
            <person name="Hendry M."/>
            <person name="King J."/>
            <person name="Sankaranarayanan K."/>
            <person name="Lawson P.A."/>
        </authorList>
    </citation>
    <scope>NUCLEOTIDE SEQUENCE [LARGE SCALE GENOMIC DNA]</scope>
    <source>
        <strain evidence="16 17">A1-XYC3</strain>
    </source>
</reference>
<dbReference type="InterPro" id="IPR011037">
    <property type="entry name" value="Pyrv_Knase-like_insert_dom_sf"/>
</dbReference>
<evidence type="ECO:0000256" key="2">
    <source>
        <dbReference type="ARBA" id="ARBA00004997"/>
    </source>
</evidence>
<dbReference type="InterPro" id="IPR015793">
    <property type="entry name" value="Pyrv_Knase_brl"/>
</dbReference>
<gene>
    <name evidence="16" type="ORF">P8V03_09210</name>
</gene>
<keyword evidence="10" id="KW-0067">ATP-binding</keyword>
<keyword evidence="11 14" id="KW-0460">Magnesium</keyword>
<dbReference type="RefSeq" id="WP_318797951.1">
    <property type="nucleotide sequence ID" value="NZ_JARUJP010000009.1"/>
</dbReference>
<evidence type="ECO:0000256" key="9">
    <source>
        <dbReference type="ARBA" id="ARBA00022777"/>
    </source>
</evidence>
<comment type="caution">
    <text evidence="16">The sequence shown here is derived from an EMBL/GenBank/DDBJ whole genome shotgun (WGS) entry which is preliminary data.</text>
</comment>
<dbReference type="PRINTS" id="PR01050">
    <property type="entry name" value="PYRUVTKNASE"/>
</dbReference>
<keyword evidence="6 14" id="KW-0808">Transferase</keyword>
<evidence type="ECO:0000256" key="1">
    <source>
        <dbReference type="ARBA" id="ARBA00001958"/>
    </source>
</evidence>
<keyword evidence="8" id="KW-0547">Nucleotide-binding</keyword>
<evidence type="ECO:0000256" key="13">
    <source>
        <dbReference type="ARBA" id="ARBA00023317"/>
    </source>
</evidence>
<dbReference type="Proteomes" id="UP001281656">
    <property type="component" value="Unassembled WGS sequence"/>
</dbReference>
<dbReference type="GO" id="GO:0016301">
    <property type="term" value="F:kinase activity"/>
    <property type="evidence" value="ECO:0007669"/>
    <property type="project" value="UniProtKB-KW"/>
</dbReference>
<evidence type="ECO:0000256" key="10">
    <source>
        <dbReference type="ARBA" id="ARBA00022840"/>
    </source>
</evidence>
<accession>A0ABU4JT48</accession>
<dbReference type="Gene3D" id="2.40.33.10">
    <property type="entry name" value="PK beta-barrel domain-like"/>
    <property type="match status" value="1"/>
</dbReference>
<dbReference type="InterPro" id="IPR001697">
    <property type="entry name" value="Pyr_Knase"/>
</dbReference>
<comment type="pathway">
    <text evidence="2 14">Carbohydrate degradation; glycolysis; pyruvate from D-glyceraldehyde 3-phosphate: step 5/5.</text>
</comment>
<dbReference type="EC" id="2.7.1.40" evidence="4 14"/>
<comment type="similarity">
    <text evidence="3 14">Belongs to the pyruvate kinase family.</text>
</comment>
<keyword evidence="12 14" id="KW-0324">Glycolysis</keyword>
<organism evidence="16 17">
    <name type="scientific">Clostridium tanneri</name>
    <dbReference type="NCBI Taxonomy" id="3037988"/>
    <lineage>
        <taxon>Bacteria</taxon>
        <taxon>Bacillati</taxon>
        <taxon>Bacillota</taxon>
        <taxon>Clostridia</taxon>
        <taxon>Eubacteriales</taxon>
        <taxon>Clostridiaceae</taxon>
        <taxon>Clostridium</taxon>
    </lineage>
</organism>
<evidence type="ECO:0000256" key="6">
    <source>
        <dbReference type="ARBA" id="ARBA00022679"/>
    </source>
</evidence>
<comment type="catalytic activity">
    <reaction evidence="14">
        <text>pyruvate + ATP = phosphoenolpyruvate + ADP + H(+)</text>
        <dbReference type="Rhea" id="RHEA:18157"/>
        <dbReference type="ChEBI" id="CHEBI:15361"/>
        <dbReference type="ChEBI" id="CHEBI:15378"/>
        <dbReference type="ChEBI" id="CHEBI:30616"/>
        <dbReference type="ChEBI" id="CHEBI:58702"/>
        <dbReference type="ChEBI" id="CHEBI:456216"/>
        <dbReference type="EC" id="2.7.1.40"/>
    </reaction>
</comment>
<keyword evidence="13 16" id="KW-0670">Pyruvate</keyword>
<feature type="domain" description="Pyruvate kinase barrel" evidence="15">
    <location>
        <begin position="2"/>
        <end position="326"/>
    </location>
</feature>
<proteinExistence type="inferred from homology"/>
<evidence type="ECO:0000256" key="7">
    <source>
        <dbReference type="ARBA" id="ARBA00022723"/>
    </source>
</evidence>
<evidence type="ECO:0000313" key="17">
    <source>
        <dbReference type="Proteomes" id="UP001281656"/>
    </source>
</evidence>
<evidence type="ECO:0000313" key="16">
    <source>
        <dbReference type="EMBL" id="MDW8801332.1"/>
    </source>
</evidence>
<evidence type="ECO:0000256" key="11">
    <source>
        <dbReference type="ARBA" id="ARBA00022842"/>
    </source>
</evidence>
<keyword evidence="9 14" id="KW-0418">Kinase</keyword>